<dbReference type="PROSITE" id="PS51257">
    <property type="entry name" value="PROKAR_LIPOPROTEIN"/>
    <property type="match status" value="1"/>
</dbReference>
<evidence type="ECO:0000256" key="2">
    <source>
        <dbReference type="SAM" id="Phobius"/>
    </source>
</evidence>
<name>Q654V8_ORYSJ</name>
<dbReference type="EMBL" id="AP004027">
    <property type="protein sequence ID" value="BAD45659.1"/>
    <property type="molecule type" value="Genomic_DNA"/>
</dbReference>
<organism evidence="3 4">
    <name type="scientific">Oryza sativa subsp. japonica</name>
    <name type="common">Rice</name>
    <dbReference type="NCBI Taxonomy" id="39947"/>
    <lineage>
        <taxon>Eukaryota</taxon>
        <taxon>Viridiplantae</taxon>
        <taxon>Streptophyta</taxon>
        <taxon>Embryophyta</taxon>
        <taxon>Tracheophyta</taxon>
        <taxon>Spermatophyta</taxon>
        <taxon>Magnoliopsida</taxon>
        <taxon>Liliopsida</taxon>
        <taxon>Poales</taxon>
        <taxon>Poaceae</taxon>
        <taxon>BOP clade</taxon>
        <taxon>Oryzoideae</taxon>
        <taxon>Oryzeae</taxon>
        <taxon>Oryzinae</taxon>
        <taxon>Oryza</taxon>
        <taxon>Oryza sativa</taxon>
    </lineage>
</organism>
<accession>Q654V8</accession>
<keyword evidence="2" id="KW-1133">Transmembrane helix</keyword>
<evidence type="ECO:0000313" key="3">
    <source>
        <dbReference type="EMBL" id="BAD45659.1"/>
    </source>
</evidence>
<evidence type="ECO:0000313" key="4">
    <source>
        <dbReference type="Proteomes" id="UP000000763"/>
    </source>
</evidence>
<keyword evidence="2" id="KW-0812">Transmembrane</keyword>
<gene>
    <name evidence="3" type="primary">OJ1136_C11.6</name>
</gene>
<feature type="region of interest" description="Disordered" evidence="1">
    <location>
        <begin position="78"/>
        <end position="181"/>
    </location>
</feature>
<reference evidence="4" key="1">
    <citation type="journal article" date="2005" name="Nature">
        <title>The map-based sequence of the rice genome.</title>
        <authorList>
            <consortium name="International rice genome sequencing project (IRGSP)"/>
            <person name="Matsumoto T."/>
            <person name="Wu J."/>
            <person name="Kanamori H."/>
            <person name="Katayose Y."/>
            <person name="Fujisawa M."/>
            <person name="Namiki N."/>
            <person name="Mizuno H."/>
            <person name="Yamamoto K."/>
            <person name="Antonio B.A."/>
            <person name="Baba T."/>
            <person name="Sakata K."/>
            <person name="Nagamura Y."/>
            <person name="Aoki H."/>
            <person name="Arikawa K."/>
            <person name="Arita K."/>
            <person name="Bito T."/>
            <person name="Chiden Y."/>
            <person name="Fujitsuka N."/>
            <person name="Fukunaka R."/>
            <person name="Hamada M."/>
            <person name="Harada C."/>
            <person name="Hayashi A."/>
            <person name="Hijishita S."/>
            <person name="Honda M."/>
            <person name="Hosokawa S."/>
            <person name="Ichikawa Y."/>
            <person name="Idonuma A."/>
            <person name="Iijima M."/>
            <person name="Ikeda M."/>
            <person name="Ikeno M."/>
            <person name="Ito K."/>
            <person name="Ito S."/>
            <person name="Ito T."/>
            <person name="Ito Y."/>
            <person name="Ito Y."/>
            <person name="Iwabuchi A."/>
            <person name="Kamiya K."/>
            <person name="Karasawa W."/>
            <person name="Kurita K."/>
            <person name="Katagiri S."/>
            <person name="Kikuta A."/>
            <person name="Kobayashi H."/>
            <person name="Kobayashi N."/>
            <person name="Machita K."/>
            <person name="Maehara T."/>
            <person name="Masukawa M."/>
            <person name="Mizubayashi T."/>
            <person name="Mukai Y."/>
            <person name="Nagasaki H."/>
            <person name="Nagata Y."/>
            <person name="Naito S."/>
            <person name="Nakashima M."/>
            <person name="Nakama Y."/>
            <person name="Nakamichi Y."/>
            <person name="Nakamura M."/>
            <person name="Meguro A."/>
            <person name="Negishi M."/>
            <person name="Ohta I."/>
            <person name="Ohta T."/>
            <person name="Okamoto M."/>
            <person name="Ono N."/>
            <person name="Saji S."/>
            <person name="Sakaguchi M."/>
            <person name="Sakai K."/>
            <person name="Shibata M."/>
            <person name="Shimokawa T."/>
            <person name="Song J."/>
            <person name="Takazaki Y."/>
            <person name="Terasawa K."/>
            <person name="Tsugane M."/>
            <person name="Tsuji K."/>
            <person name="Ueda S."/>
            <person name="Waki K."/>
            <person name="Yamagata H."/>
            <person name="Yamamoto M."/>
            <person name="Yamamoto S."/>
            <person name="Yamane H."/>
            <person name="Yoshiki S."/>
            <person name="Yoshihara R."/>
            <person name="Yukawa K."/>
            <person name="Zhong H."/>
            <person name="Yano M."/>
            <person name="Yuan Q."/>
            <person name="Ouyang S."/>
            <person name="Liu J."/>
            <person name="Jones K.M."/>
            <person name="Gansberger K."/>
            <person name="Moffat K."/>
            <person name="Hill J."/>
            <person name="Bera J."/>
            <person name="Fadrosh D."/>
            <person name="Jin S."/>
            <person name="Johri S."/>
            <person name="Kim M."/>
            <person name="Overton L."/>
            <person name="Reardon M."/>
            <person name="Tsitrin T."/>
            <person name="Vuong H."/>
            <person name="Weaver B."/>
            <person name="Ciecko A."/>
            <person name="Tallon L."/>
            <person name="Jackson J."/>
            <person name="Pai G."/>
            <person name="Aken S.V."/>
            <person name="Utterback T."/>
            <person name="Reidmuller S."/>
            <person name="Feldblyum T."/>
            <person name="Hsiao J."/>
            <person name="Zismann V."/>
            <person name="Iobst S."/>
            <person name="de Vazeille A.R."/>
            <person name="Buell C.R."/>
            <person name="Ying K."/>
            <person name="Li Y."/>
            <person name="Lu T."/>
            <person name="Huang Y."/>
            <person name="Zhao Q."/>
            <person name="Feng Q."/>
            <person name="Zhang L."/>
            <person name="Zhu J."/>
            <person name="Weng Q."/>
            <person name="Mu J."/>
            <person name="Lu Y."/>
            <person name="Fan D."/>
            <person name="Liu Y."/>
            <person name="Guan J."/>
            <person name="Zhang Y."/>
            <person name="Yu S."/>
            <person name="Liu X."/>
            <person name="Zhang Y."/>
            <person name="Hong G."/>
            <person name="Han B."/>
            <person name="Choisne N."/>
            <person name="Demange N."/>
            <person name="Orjeda G."/>
            <person name="Samain S."/>
            <person name="Cattolico L."/>
            <person name="Pelletier E."/>
            <person name="Couloux A."/>
            <person name="Segurens B."/>
            <person name="Wincker P."/>
            <person name="D'Hont A."/>
            <person name="Scarpelli C."/>
            <person name="Weissenbach J."/>
            <person name="Salanoubat M."/>
            <person name="Quetier F."/>
            <person name="Yu Y."/>
            <person name="Kim H.R."/>
            <person name="Rambo T."/>
            <person name="Currie J."/>
            <person name="Collura K."/>
            <person name="Luo M."/>
            <person name="Yang T."/>
            <person name="Ammiraju J.S.S."/>
            <person name="Engler F."/>
            <person name="Soderlund C."/>
            <person name="Wing R.A."/>
            <person name="Palmer L.E."/>
            <person name="de la Bastide M."/>
            <person name="Spiegel L."/>
            <person name="Nascimento L."/>
            <person name="Zutavern T."/>
            <person name="O'Shaughnessy A."/>
            <person name="Dike S."/>
            <person name="Dedhia N."/>
            <person name="Preston R."/>
            <person name="Balija V."/>
            <person name="McCombie W.R."/>
            <person name="Chow T."/>
            <person name="Chen H."/>
            <person name="Chung M."/>
            <person name="Chen C."/>
            <person name="Shaw J."/>
            <person name="Wu H."/>
            <person name="Hsiao K."/>
            <person name="Chao Y."/>
            <person name="Chu M."/>
            <person name="Cheng C."/>
            <person name="Hour A."/>
            <person name="Lee P."/>
            <person name="Lin S."/>
            <person name="Lin Y."/>
            <person name="Liou J."/>
            <person name="Liu S."/>
            <person name="Hsing Y."/>
            <person name="Raghuvanshi S."/>
            <person name="Mohanty A."/>
            <person name="Bharti A.K."/>
            <person name="Gaur A."/>
            <person name="Gupta V."/>
            <person name="Kumar D."/>
            <person name="Ravi V."/>
            <person name="Vij S."/>
            <person name="Kapur A."/>
            <person name="Khurana P."/>
            <person name="Khurana P."/>
            <person name="Khurana J.P."/>
            <person name="Tyagi A.K."/>
            <person name="Gaikwad K."/>
            <person name="Singh A."/>
            <person name="Dalal V."/>
            <person name="Srivastava S."/>
            <person name="Dixit A."/>
            <person name="Pal A.K."/>
            <person name="Ghazi I.A."/>
            <person name="Yadav M."/>
            <person name="Pandit A."/>
            <person name="Bhargava A."/>
            <person name="Sureshbabu K."/>
            <person name="Batra K."/>
            <person name="Sharma T.R."/>
            <person name="Mohapatra T."/>
            <person name="Singh N.K."/>
            <person name="Messing J."/>
            <person name="Nelson A.B."/>
            <person name="Fuks G."/>
            <person name="Kavchok S."/>
            <person name="Keizer G."/>
            <person name="Linton E."/>
            <person name="Llaca V."/>
            <person name="Song R."/>
            <person name="Tanyolac B."/>
            <person name="Young S."/>
            <person name="Ho-Il K."/>
            <person name="Hahn J.H."/>
            <person name="Sangsakoo G."/>
            <person name="Vanavichit A."/>
            <person name="de Mattos Luiz.A.T."/>
            <person name="Zimmer P.D."/>
            <person name="Malone G."/>
            <person name="Dellagostin O."/>
            <person name="de Oliveira A.C."/>
            <person name="Bevan M."/>
            <person name="Bancroft I."/>
            <person name="Minx P."/>
            <person name="Cordum H."/>
            <person name="Wilson R."/>
            <person name="Cheng Z."/>
            <person name="Jin W."/>
            <person name="Jiang J."/>
            <person name="Leong S.A."/>
            <person name="Iwama H."/>
            <person name="Gojobori T."/>
            <person name="Itoh T."/>
            <person name="Niimura Y."/>
            <person name="Fujii Y."/>
            <person name="Habara T."/>
            <person name="Sakai H."/>
            <person name="Sato Y."/>
            <person name="Wilson G."/>
            <person name="Kumar K."/>
            <person name="McCouch S."/>
            <person name="Juretic N."/>
            <person name="Hoen D."/>
            <person name="Wright S."/>
            <person name="Bruskiewich R."/>
            <person name="Bureau T."/>
            <person name="Miyao A."/>
            <person name="Hirochika H."/>
            <person name="Nishikawa T."/>
            <person name="Kadowaki K."/>
            <person name="Sugiura M."/>
            <person name="Burr B."/>
            <person name="Sasaki T."/>
        </authorList>
    </citation>
    <scope>NUCLEOTIDE SEQUENCE [LARGE SCALE GENOMIC DNA]</scope>
    <source>
        <strain evidence="4">cv. Nipponbare</strain>
    </source>
</reference>
<evidence type="ECO:0000256" key="1">
    <source>
        <dbReference type="SAM" id="MobiDB-lite"/>
    </source>
</evidence>
<sequence>MPFSPPRAAAVSHRSFAALPLAGGGAIGGCPLLSDFGQRAKTDSDSELRLCSHVCAVAFSAPSVEARLPAIAAFSPARVSTPPCEPPRSPSSSPAPFSSESPHVVAPPPVTAATFSSPPALSAASPPPATAATSSSPSTASPFSTPLGDPASPSGISRAPPYPAATRVGTPSGEFHLRPQHRATRRRRAFLLLAIPLLAVGLLPHARL</sequence>
<feature type="transmembrane region" description="Helical" evidence="2">
    <location>
        <begin position="189"/>
        <end position="206"/>
    </location>
</feature>
<dbReference type="Proteomes" id="UP000000763">
    <property type="component" value="Chromosome 6"/>
</dbReference>
<keyword evidence="2" id="KW-0472">Membrane</keyword>
<feature type="compositionally biased region" description="Low complexity" evidence="1">
    <location>
        <begin position="90"/>
        <end position="104"/>
    </location>
</feature>
<feature type="compositionally biased region" description="Low complexity" evidence="1">
    <location>
        <begin position="111"/>
        <end position="147"/>
    </location>
</feature>
<proteinExistence type="predicted"/>
<protein>
    <submittedName>
        <fullName evidence="3">Uncharacterized protein</fullName>
    </submittedName>
</protein>
<reference evidence="4" key="2">
    <citation type="journal article" date="2008" name="Nucleic Acids Res.">
        <title>The rice annotation project database (RAP-DB): 2008 update.</title>
        <authorList>
            <consortium name="The rice annotation project (RAP)"/>
        </authorList>
    </citation>
    <scope>GENOME REANNOTATION</scope>
    <source>
        <strain evidence="4">cv. Nipponbare</strain>
    </source>
</reference>
<dbReference type="AlphaFoldDB" id="Q654V8"/>